<dbReference type="GO" id="GO:0005783">
    <property type="term" value="C:endoplasmic reticulum"/>
    <property type="evidence" value="ECO:0007669"/>
    <property type="project" value="UniProtKB-SubCell"/>
</dbReference>
<evidence type="ECO:0000256" key="3">
    <source>
        <dbReference type="ARBA" id="ARBA00004370"/>
    </source>
</evidence>
<keyword evidence="4" id="KW-0256">Endoplasmic reticulum</keyword>
<dbReference type="InterPro" id="IPR052374">
    <property type="entry name" value="SERAC1"/>
</dbReference>
<dbReference type="GO" id="GO:0016020">
    <property type="term" value="C:membrane"/>
    <property type="evidence" value="ECO:0007669"/>
    <property type="project" value="UniProtKB-SubCell"/>
</dbReference>
<evidence type="ECO:0000256" key="1">
    <source>
        <dbReference type="ARBA" id="ARBA00004173"/>
    </source>
</evidence>
<evidence type="ECO:0000313" key="7">
    <source>
        <dbReference type="EMBL" id="KAK3291347.1"/>
    </source>
</evidence>
<evidence type="ECO:0000256" key="5">
    <source>
        <dbReference type="ARBA" id="ARBA00023128"/>
    </source>
</evidence>
<dbReference type="PANTHER" id="PTHR48182">
    <property type="entry name" value="PROTEIN SERAC1"/>
    <property type="match status" value="1"/>
</dbReference>
<dbReference type="Proteomes" id="UP001278766">
    <property type="component" value="Unassembled WGS sequence"/>
</dbReference>
<protein>
    <submittedName>
        <fullName evidence="7">Uncharacterized protein</fullName>
    </submittedName>
</protein>
<dbReference type="GeneID" id="87837927"/>
<name>A0AAE0LN83_9PEZI</name>
<evidence type="ECO:0000256" key="4">
    <source>
        <dbReference type="ARBA" id="ARBA00022824"/>
    </source>
</evidence>
<gene>
    <name evidence="7" type="ORF">B0H64DRAFT_331070</name>
</gene>
<keyword evidence="5" id="KW-0496">Mitochondrion</keyword>
<dbReference type="AlphaFoldDB" id="A0AAE0LN83"/>
<evidence type="ECO:0000313" key="8">
    <source>
        <dbReference type="Proteomes" id="UP001278766"/>
    </source>
</evidence>
<sequence>QLFFGTPHFGSDKSQWLSIAEALGQVSAKAKGRPSTLVEAMTQNARGLTDISEDFVQIAPKYTIKTGYETKPLESTGQLVVPVMSTRMFGHQQDEVGLDADHLSMCQFSDEGDTEFEMVWKLIRQATEPEVRRPVPATVSRWDPEAEVPGQQGQENQILRIGDILGRPIYTNAPTHQQPADLVATTRNDTKGLLPIMSSHEQPLLPPPECYGLATEAEAVEVPLAVPAAHASQSLHKDMPARVVTVDRESESATKKPRWLSRMVGGMRNRGVQWR</sequence>
<evidence type="ECO:0000256" key="6">
    <source>
        <dbReference type="ARBA" id="ARBA00023136"/>
    </source>
</evidence>
<dbReference type="EMBL" id="JAUEPN010000010">
    <property type="protein sequence ID" value="KAK3291347.1"/>
    <property type="molecule type" value="Genomic_DNA"/>
</dbReference>
<comment type="subcellular location">
    <subcellularLocation>
        <location evidence="2">Endoplasmic reticulum</location>
    </subcellularLocation>
    <subcellularLocation>
        <location evidence="3">Membrane</location>
    </subcellularLocation>
    <subcellularLocation>
        <location evidence="1">Mitochondrion</location>
    </subcellularLocation>
</comment>
<keyword evidence="6" id="KW-0472">Membrane</keyword>
<dbReference type="GO" id="GO:0005739">
    <property type="term" value="C:mitochondrion"/>
    <property type="evidence" value="ECO:0007669"/>
    <property type="project" value="UniProtKB-SubCell"/>
</dbReference>
<accession>A0AAE0LN83</accession>
<feature type="non-terminal residue" evidence="7">
    <location>
        <position position="1"/>
    </location>
</feature>
<keyword evidence="8" id="KW-1185">Reference proteome</keyword>
<reference evidence="7" key="2">
    <citation type="submission" date="2023-06" db="EMBL/GenBank/DDBJ databases">
        <authorList>
            <consortium name="Lawrence Berkeley National Laboratory"/>
            <person name="Haridas S."/>
            <person name="Hensen N."/>
            <person name="Bonometti L."/>
            <person name="Westerberg I."/>
            <person name="Brannstrom I.O."/>
            <person name="Guillou S."/>
            <person name="Cros-Aarteil S."/>
            <person name="Calhoun S."/>
            <person name="Kuo A."/>
            <person name="Mondo S."/>
            <person name="Pangilinan J."/>
            <person name="Riley R."/>
            <person name="Labutti K."/>
            <person name="Andreopoulos B."/>
            <person name="Lipzen A."/>
            <person name="Chen C."/>
            <person name="Yanf M."/>
            <person name="Daum C."/>
            <person name="Ng V."/>
            <person name="Clum A."/>
            <person name="Steindorff A."/>
            <person name="Ohm R."/>
            <person name="Martin F."/>
            <person name="Silar P."/>
            <person name="Natvig D."/>
            <person name="Lalanne C."/>
            <person name="Gautier V."/>
            <person name="Ament-Velasquez S.L."/>
            <person name="Kruys A."/>
            <person name="Hutchinson M.I."/>
            <person name="Powell A.J."/>
            <person name="Barry K."/>
            <person name="Miller A.N."/>
            <person name="Grigoriev I.V."/>
            <person name="Debuchy R."/>
            <person name="Gladieux P."/>
            <person name="Thoren M.H."/>
            <person name="Johannesson H."/>
        </authorList>
    </citation>
    <scope>NUCLEOTIDE SEQUENCE</scope>
    <source>
        <strain evidence="7">CBS 168.71</strain>
    </source>
</reference>
<organism evidence="7 8">
    <name type="scientific">Chaetomium fimeti</name>
    <dbReference type="NCBI Taxonomy" id="1854472"/>
    <lineage>
        <taxon>Eukaryota</taxon>
        <taxon>Fungi</taxon>
        <taxon>Dikarya</taxon>
        <taxon>Ascomycota</taxon>
        <taxon>Pezizomycotina</taxon>
        <taxon>Sordariomycetes</taxon>
        <taxon>Sordariomycetidae</taxon>
        <taxon>Sordariales</taxon>
        <taxon>Chaetomiaceae</taxon>
        <taxon>Chaetomium</taxon>
    </lineage>
</organism>
<proteinExistence type="predicted"/>
<reference evidence="7" key="1">
    <citation type="journal article" date="2023" name="Mol. Phylogenet. Evol.">
        <title>Genome-scale phylogeny and comparative genomics of the fungal order Sordariales.</title>
        <authorList>
            <person name="Hensen N."/>
            <person name="Bonometti L."/>
            <person name="Westerberg I."/>
            <person name="Brannstrom I.O."/>
            <person name="Guillou S."/>
            <person name="Cros-Aarteil S."/>
            <person name="Calhoun S."/>
            <person name="Haridas S."/>
            <person name="Kuo A."/>
            <person name="Mondo S."/>
            <person name="Pangilinan J."/>
            <person name="Riley R."/>
            <person name="LaButti K."/>
            <person name="Andreopoulos B."/>
            <person name="Lipzen A."/>
            <person name="Chen C."/>
            <person name="Yan M."/>
            <person name="Daum C."/>
            <person name="Ng V."/>
            <person name="Clum A."/>
            <person name="Steindorff A."/>
            <person name="Ohm R.A."/>
            <person name="Martin F."/>
            <person name="Silar P."/>
            <person name="Natvig D.O."/>
            <person name="Lalanne C."/>
            <person name="Gautier V."/>
            <person name="Ament-Velasquez S.L."/>
            <person name="Kruys A."/>
            <person name="Hutchinson M.I."/>
            <person name="Powell A.J."/>
            <person name="Barry K."/>
            <person name="Miller A.N."/>
            <person name="Grigoriev I.V."/>
            <person name="Debuchy R."/>
            <person name="Gladieux P."/>
            <person name="Hiltunen Thoren M."/>
            <person name="Johannesson H."/>
        </authorList>
    </citation>
    <scope>NUCLEOTIDE SEQUENCE</scope>
    <source>
        <strain evidence="7">CBS 168.71</strain>
    </source>
</reference>
<evidence type="ECO:0000256" key="2">
    <source>
        <dbReference type="ARBA" id="ARBA00004240"/>
    </source>
</evidence>
<comment type="caution">
    <text evidence="7">The sequence shown here is derived from an EMBL/GenBank/DDBJ whole genome shotgun (WGS) entry which is preliminary data.</text>
</comment>
<dbReference type="RefSeq" id="XP_062654861.1">
    <property type="nucleotide sequence ID" value="XM_062800979.1"/>
</dbReference>
<dbReference type="PANTHER" id="PTHR48182:SF2">
    <property type="entry name" value="PROTEIN SERAC1"/>
    <property type="match status" value="1"/>
</dbReference>